<keyword evidence="2" id="KW-1185">Reference proteome</keyword>
<reference evidence="1" key="1">
    <citation type="journal article" date="2023" name="Science">
        <title>Genome structures resolve the early diversification of teleost fishes.</title>
        <authorList>
            <person name="Parey E."/>
            <person name="Louis A."/>
            <person name="Montfort J."/>
            <person name="Bouchez O."/>
            <person name="Roques C."/>
            <person name="Iampietro C."/>
            <person name="Lluch J."/>
            <person name="Castinel A."/>
            <person name="Donnadieu C."/>
            <person name="Desvignes T."/>
            <person name="Floi Bucao C."/>
            <person name="Jouanno E."/>
            <person name="Wen M."/>
            <person name="Mejri S."/>
            <person name="Dirks R."/>
            <person name="Jansen H."/>
            <person name="Henkel C."/>
            <person name="Chen W.J."/>
            <person name="Zahm M."/>
            <person name="Cabau C."/>
            <person name="Klopp C."/>
            <person name="Thompson A.W."/>
            <person name="Robinson-Rechavi M."/>
            <person name="Braasch I."/>
            <person name="Lecointre G."/>
            <person name="Bobe J."/>
            <person name="Postlethwait J.H."/>
            <person name="Berthelot C."/>
            <person name="Roest Crollius H."/>
            <person name="Guiguen Y."/>
        </authorList>
    </citation>
    <scope>NUCLEOTIDE SEQUENCE</scope>
    <source>
        <strain evidence="1">NC1722</strain>
    </source>
</reference>
<evidence type="ECO:0000313" key="2">
    <source>
        <dbReference type="Proteomes" id="UP001221898"/>
    </source>
</evidence>
<proteinExistence type="predicted"/>
<dbReference type="Proteomes" id="UP001221898">
    <property type="component" value="Unassembled WGS sequence"/>
</dbReference>
<dbReference type="EMBL" id="JAINUG010000148">
    <property type="protein sequence ID" value="KAJ8392198.1"/>
    <property type="molecule type" value="Genomic_DNA"/>
</dbReference>
<accession>A0AAD7RXJ0</accession>
<evidence type="ECO:0000313" key="1">
    <source>
        <dbReference type="EMBL" id="KAJ8392198.1"/>
    </source>
</evidence>
<dbReference type="AlphaFoldDB" id="A0AAD7RXJ0"/>
<name>A0AAD7RXJ0_9TELE</name>
<sequence>MCFLHRSDAQQPGSSWGLWTAQAQPVSRIRESDTEKPAGSGTWCVGSTLVLYLPPLPPDGWSCVVVAPFLSDELRLLRSVPRETERPRDGPLLHPA</sequence>
<organism evidence="1 2">
    <name type="scientific">Aldrovandia affinis</name>
    <dbReference type="NCBI Taxonomy" id="143900"/>
    <lineage>
        <taxon>Eukaryota</taxon>
        <taxon>Metazoa</taxon>
        <taxon>Chordata</taxon>
        <taxon>Craniata</taxon>
        <taxon>Vertebrata</taxon>
        <taxon>Euteleostomi</taxon>
        <taxon>Actinopterygii</taxon>
        <taxon>Neopterygii</taxon>
        <taxon>Teleostei</taxon>
        <taxon>Notacanthiformes</taxon>
        <taxon>Halosauridae</taxon>
        <taxon>Aldrovandia</taxon>
    </lineage>
</organism>
<gene>
    <name evidence="1" type="ORF">AAFF_G00077660</name>
</gene>
<comment type="caution">
    <text evidence="1">The sequence shown here is derived from an EMBL/GenBank/DDBJ whole genome shotgun (WGS) entry which is preliminary data.</text>
</comment>
<protein>
    <submittedName>
        <fullName evidence="1">Uncharacterized protein</fullName>
    </submittedName>
</protein>